<dbReference type="InterPro" id="IPR004446">
    <property type="entry name" value="Heptose_bisP_phosphatase"/>
</dbReference>
<comment type="pathway">
    <text evidence="14">Bacterial outer membrane biogenesis; LOS core biosynthesis.</text>
</comment>
<feature type="binding site" evidence="19">
    <location>
        <position position="96"/>
    </location>
    <ligand>
        <name>Zn(2+)</name>
        <dbReference type="ChEBI" id="CHEBI:29105"/>
    </ligand>
</feature>
<keyword evidence="7 16" id="KW-0963">Cytoplasm</keyword>
<evidence type="ECO:0000256" key="2">
    <source>
        <dbReference type="ARBA" id="ARBA00001946"/>
    </source>
</evidence>
<dbReference type="GO" id="GO:0005737">
    <property type="term" value="C:cytoplasm"/>
    <property type="evidence" value="ECO:0007669"/>
    <property type="project" value="UniProtKB-SubCell"/>
</dbReference>
<dbReference type="NCBIfam" id="TIGR01662">
    <property type="entry name" value="HAD-SF-IIIA"/>
    <property type="match status" value="1"/>
</dbReference>
<evidence type="ECO:0000256" key="8">
    <source>
        <dbReference type="ARBA" id="ARBA00022723"/>
    </source>
</evidence>
<evidence type="ECO:0000256" key="14">
    <source>
        <dbReference type="ARBA" id="ARBA00060705"/>
    </source>
</evidence>
<feature type="binding site" evidence="19">
    <location>
        <position position="102"/>
    </location>
    <ligand>
        <name>Zn(2+)</name>
        <dbReference type="ChEBI" id="CHEBI:29105"/>
    </ligand>
</feature>
<dbReference type="InterPro" id="IPR006549">
    <property type="entry name" value="HAD-SF_hydro_IIIA"/>
</dbReference>
<comment type="subunit">
    <text evidence="6">Monomer.</text>
</comment>
<feature type="active site" description="Nucleophile" evidence="17">
    <location>
        <position position="12"/>
    </location>
</feature>
<protein>
    <recommendedName>
        <fullName evidence="16">D,D-heptose 1,7-bisphosphate phosphatase</fullName>
        <ecNumber evidence="16">3.1.3.-</ecNumber>
    </recommendedName>
</protein>
<keyword evidence="12 16" id="KW-0119">Carbohydrate metabolism</keyword>
<sequence length="186" mass="20228">MPHSAMKLLILDRDGVINEDSDDFVKSPQEWLPISGSLEAIGELTRAGWMVVVATNQSGIGRGLFDVDTFNRINAKMQRAAQDFGGHIDAIFFCPHTPDAGCDCRKPLPGMLHDIARRFHADLAETWMVGDSLRDLEAVVAAGGRPALVRTGKGKDTVAKGGLPEATAVFDDLAQFTDFLLKRQAH</sequence>
<comment type="catalytic activity">
    <reaction evidence="1">
        <text>D-glycero-beta-D-manno-heptose 1,7-bisphosphate + H2O = D-glycero-beta-D-manno-heptose 1-phosphate + phosphate</text>
        <dbReference type="Rhea" id="RHEA:28518"/>
        <dbReference type="ChEBI" id="CHEBI:15377"/>
        <dbReference type="ChEBI" id="CHEBI:43474"/>
        <dbReference type="ChEBI" id="CHEBI:60208"/>
        <dbReference type="ChEBI" id="CHEBI:61593"/>
        <dbReference type="EC" id="3.1.3.82"/>
    </reaction>
</comment>
<evidence type="ECO:0000313" key="21">
    <source>
        <dbReference type="Proteomes" id="UP000192761"/>
    </source>
</evidence>
<proteinExistence type="inferred from homology"/>
<feature type="site" description="Contributes to substrate recognition" evidence="18">
    <location>
        <position position="105"/>
    </location>
</feature>
<feature type="site" description="Stabilizes the phosphoryl group" evidence="18">
    <location>
        <position position="55"/>
    </location>
</feature>
<evidence type="ECO:0000256" key="19">
    <source>
        <dbReference type="PIRSR" id="PIRSR004682-4"/>
    </source>
</evidence>
<dbReference type="InterPro" id="IPR023214">
    <property type="entry name" value="HAD_sf"/>
</dbReference>
<dbReference type="Gene3D" id="3.40.50.1000">
    <property type="entry name" value="HAD superfamily/HAD-like"/>
    <property type="match status" value="1"/>
</dbReference>
<evidence type="ECO:0000256" key="18">
    <source>
        <dbReference type="PIRSR" id="PIRSR004682-3"/>
    </source>
</evidence>
<dbReference type="EMBL" id="FWXD01000015">
    <property type="protein sequence ID" value="SMC26823.1"/>
    <property type="molecule type" value="Genomic_DNA"/>
</dbReference>
<keyword evidence="21" id="KW-1185">Reference proteome</keyword>
<feature type="binding site" evidence="19">
    <location>
        <position position="14"/>
    </location>
    <ligand>
        <name>Mg(2+)</name>
        <dbReference type="ChEBI" id="CHEBI:18420"/>
    </ligand>
</feature>
<evidence type="ECO:0000256" key="17">
    <source>
        <dbReference type="PIRSR" id="PIRSR004682-1"/>
    </source>
</evidence>
<dbReference type="InterPro" id="IPR006543">
    <property type="entry name" value="Histidinol-phos"/>
</dbReference>
<reference evidence="20 21" key="1">
    <citation type="submission" date="2017-04" db="EMBL/GenBank/DDBJ databases">
        <authorList>
            <person name="Afonso C.L."/>
            <person name="Miller P.J."/>
            <person name="Scott M.A."/>
            <person name="Spackman E."/>
            <person name="Goraichik I."/>
            <person name="Dimitrov K.M."/>
            <person name="Suarez D.L."/>
            <person name="Swayne D.E."/>
        </authorList>
    </citation>
    <scope>NUCLEOTIDE SEQUENCE [LARGE SCALE GENOMIC DNA]</scope>
    <source>
        <strain evidence="20 21">DSM 23236</strain>
    </source>
</reference>
<dbReference type="GO" id="GO:0005975">
    <property type="term" value="P:carbohydrate metabolic process"/>
    <property type="evidence" value="ECO:0007669"/>
    <property type="project" value="InterPro"/>
</dbReference>
<accession>A0A1W1XS88</accession>
<dbReference type="InterPro" id="IPR036412">
    <property type="entry name" value="HAD-like_sf"/>
</dbReference>
<dbReference type="FunFam" id="3.40.50.1000:FF:000168">
    <property type="entry name" value="D,D-heptose 1,7-bisphosphate phosphatase"/>
    <property type="match status" value="1"/>
</dbReference>
<evidence type="ECO:0000256" key="9">
    <source>
        <dbReference type="ARBA" id="ARBA00022801"/>
    </source>
</evidence>
<comment type="similarity">
    <text evidence="15 16">Belongs to the gmhB family.</text>
</comment>
<evidence type="ECO:0000256" key="5">
    <source>
        <dbReference type="ARBA" id="ARBA00004708"/>
    </source>
</evidence>
<evidence type="ECO:0000256" key="4">
    <source>
        <dbReference type="ARBA" id="ARBA00004496"/>
    </source>
</evidence>
<feature type="binding site" evidence="19">
    <location>
        <position position="94"/>
    </location>
    <ligand>
        <name>Zn(2+)</name>
        <dbReference type="ChEBI" id="CHEBI:29105"/>
    </ligand>
</feature>
<dbReference type="Proteomes" id="UP000192761">
    <property type="component" value="Unassembled WGS sequence"/>
</dbReference>
<dbReference type="PANTHER" id="PTHR42891">
    <property type="entry name" value="D-GLYCERO-BETA-D-MANNO-HEPTOSE-1,7-BISPHOSPHATE 7-PHOSPHATASE"/>
    <property type="match status" value="1"/>
</dbReference>
<gene>
    <name evidence="20" type="ORF">SAMN02745857_02605</name>
</gene>
<keyword evidence="8 19" id="KW-0479">Metal-binding</keyword>
<dbReference type="NCBIfam" id="TIGR01656">
    <property type="entry name" value="Histidinol-ppas"/>
    <property type="match status" value="1"/>
</dbReference>
<feature type="site" description="Stabilizes the phosphoryl group" evidence="18">
    <location>
        <position position="106"/>
    </location>
</feature>
<comment type="function">
    <text evidence="13">Converts the D-glycero-beta-D-manno-heptose 1,7-bisphosphate intermediate into D-glycero-beta-D-manno-heptose 1-phosphate by removing the phosphate group at the C-7 position.</text>
</comment>
<dbReference type="Pfam" id="PF13242">
    <property type="entry name" value="Hydrolase_like"/>
    <property type="match status" value="1"/>
</dbReference>
<evidence type="ECO:0000256" key="15">
    <source>
        <dbReference type="ARBA" id="ARBA00061616"/>
    </source>
</evidence>
<comment type="cofactor">
    <cofactor evidence="2 19">
        <name>Mg(2+)</name>
        <dbReference type="ChEBI" id="CHEBI:18420"/>
    </cofactor>
</comment>
<keyword evidence="11 19" id="KW-0460">Magnesium</keyword>
<evidence type="ECO:0000256" key="6">
    <source>
        <dbReference type="ARBA" id="ARBA00011245"/>
    </source>
</evidence>
<comment type="pathway">
    <text evidence="5">Nucleotide-sugar biosynthesis; ADP-L-glycero-beta-D-manno-heptose biosynthesis; ADP-L-glycero-beta-D-manno-heptose from D-glycero-beta-D-manno-heptose 7-phosphate: step 2/4.</text>
</comment>
<comment type="subcellular location">
    <subcellularLocation>
        <location evidence="4 16">Cytoplasm</location>
    </subcellularLocation>
</comment>
<dbReference type="EC" id="3.1.3.-" evidence="16"/>
<organism evidence="20 21">
    <name type="scientific">Andreprevotia lacus DSM 23236</name>
    <dbReference type="NCBI Taxonomy" id="1121001"/>
    <lineage>
        <taxon>Bacteria</taxon>
        <taxon>Pseudomonadati</taxon>
        <taxon>Pseudomonadota</taxon>
        <taxon>Betaproteobacteria</taxon>
        <taxon>Neisseriales</taxon>
        <taxon>Chitinibacteraceae</taxon>
        <taxon>Andreprevotia</taxon>
    </lineage>
</organism>
<keyword evidence="10 19" id="KW-0862">Zinc</keyword>
<dbReference type="PIRSF" id="PIRSF004682">
    <property type="entry name" value="GmhB"/>
    <property type="match status" value="1"/>
</dbReference>
<evidence type="ECO:0000256" key="7">
    <source>
        <dbReference type="ARBA" id="ARBA00022490"/>
    </source>
</evidence>
<evidence type="ECO:0000256" key="12">
    <source>
        <dbReference type="ARBA" id="ARBA00023277"/>
    </source>
</evidence>
<dbReference type="SUPFAM" id="SSF56784">
    <property type="entry name" value="HAD-like"/>
    <property type="match status" value="1"/>
</dbReference>
<feature type="binding site" evidence="19">
    <location>
        <position position="131"/>
    </location>
    <ligand>
        <name>Mg(2+)</name>
        <dbReference type="ChEBI" id="CHEBI:18420"/>
    </ligand>
</feature>
<name>A0A1W1XS88_9NEIS</name>
<dbReference type="AlphaFoldDB" id="A0A1W1XS88"/>
<comment type="cofactor">
    <cofactor evidence="3 19">
        <name>Zn(2+)</name>
        <dbReference type="ChEBI" id="CHEBI:29105"/>
    </cofactor>
</comment>
<evidence type="ECO:0000256" key="10">
    <source>
        <dbReference type="ARBA" id="ARBA00022833"/>
    </source>
</evidence>
<keyword evidence="9 16" id="KW-0378">Hydrolase</keyword>
<dbReference type="NCBIfam" id="NF006506">
    <property type="entry name" value="PRK08942.1"/>
    <property type="match status" value="1"/>
</dbReference>
<evidence type="ECO:0000256" key="13">
    <source>
        <dbReference type="ARBA" id="ARBA00057015"/>
    </source>
</evidence>
<feature type="active site" description="Proton donor" evidence="17">
    <location>
        <position position="14"/>
    </location>
</feature>
<evidence type="ECO:0000256" key="3">
    <source>
        <dbReference type="ARBA" id="ARBA00001947"/>
    </source>
</evidence>
<feature type="binding site" evidence="19">
    <location>
        <position position="104"/>
    </location>
    <ligand>
        <name>Zn(2+)</name>
        <dbReference type="ChEBI" id="CHEBI:29105"/>
    </ligand>
</feature>
<dbReference type="GO" id="GO:0046872">
    <property type="term" value="F:metal ion binding"/>
    <property type="evidence" value="ECO:0007669"/>
    <property type="project" value="UniProtKB-KW"/>
</dbReference>
<evidence type="ECO:0000256" key="16">
    <source>
        <dbReference type="PIRNR" id="PIRNR004682"/>
    </source>
</evidence>
<evidence type="ECO:0000313" key="20">
    <source>
        <dbReference type="EMBL" id="SMC26823.1"/>
    </source>
</evidence>
<dbReference type="GO" id="GO:0034200">
    <property type="term" value="F:D-glycero-beta-D-manno-heptose 1,7-bisphosphate 7-phosphatase activity"/>
    <property type="evidence" value="ECO:0007669"/>
    <property type="project" value="UniProtKB-EC"/>
</dbReference>
<dbReference type="PANTHER" id="PTHR42891:SF1">
    <property type="entry name" value="D-GLYCERO-BETA-D-MANNO-HEPTOSE-1,7-BISPHOSPHATE 7-PHOSPHATASE"/>
    <property type="match status" value="1"/>
</dbReference>
<evidence type="ECO:0000256" key="11">
    <source>
        <dbReference type="ARBA" id="ARBA00022842"/>
    </source>
</evidence>
<evidence type="ECO:0000256" key="1">
    <source>
        <dbReference type="ARBA" id="ARBA00001226"/>
    </source>
</evidence>
<dbReference type="STRING" id="1121001.SAMN02745857_02605"/>
<feature type="binding site" evidence="19">
    <location>
        <position position="12"/>
    </location>
    <ligand>
        <name>Mg(2+)</name>
        <dbReference type="ChEBI" id="CHEBI:18420"/>
    </ligand>
</feature>
<dbReference type="CDD" id="cd07503">
    <property type="entry name" value="HAD_HisB-N"/>
    <property type="match status" value="1"/>
</dbReference>